<evidence type="ECO:0000256" key="5">
    <source>
        <dbReference type="ARBA" id="ARBA00023251"/>
    </source>
</evidence>
<dbReference type="InterPro" id="IPR051784">
    <property type="entry name" value="Nod_factor_ABC_transporter"/>
</dbReference>
<sequence>MTDTSTDSRFKPGTFAPRPGTGSAWRMLRVHAKTEATLTLRNGEQLLLTLLIPVALLIGLTVLDVIDMAEPRVDSVAPRIFALAVMSSAFTGQAIALGFDRRYGVLKRLAATALPRWLLVSGRVVAALIVVAIQLLVLGAVALALGWSPSLGGLLWALVLVLLGTLSFGALGVLLGGALKAEVVLALANVIWFVLLLAGGILLMPGALPTGLDVLVAALPSGALTEGLHTVLTTGDAPSFAPFLVLAGWGVLAGLLAIRTTKLS</sequence>
<dbReference type="EMBL" id="SLXQ01000014">
    <property type="protein sequence ID" value="TCP46215.1"/>
    <property type="molecule type" value="Genomic_DNA"/>
</dbReference>
<dbReference type="PIRSF" id="PIRSF006648">
    <property type="entry name" value="DrrB"/>
    <property type="match status" value="1"/>
</dbReference>
<evidence type="ECO:0000259" key="7">
    <source>
        <dbReference type="Pfam" id="PF01061"/>
    </source>
</evidence>
<evidence type="ECO:0000256" key="6">
    <source>
        <dbReference type="SAM" id="Phobius"/>
    </source>
</evidence>
<evidence type="ECO:0000313" key="9">
    <source>
        <dbReference type="Proteomes" id="UP000294911"/>
    </source>
</evidence>
<protein>
    <submittedName>
        <fullName evidence="8">ABC-2 type transport system permease protein</fullName>
    </submittedName>
</protein>
<dbReference type="InterPro" id="IPR013525">
    <property type="entry name" value="ABC2_TM"/>
</dbReference>
<dbReference type="InterPro" id="IPR000412">
    <property type="entry name" value="ABC_2_transport"/>
</dbReference>
<dbReference type="GO" id="GO:0043190">
    <property type="term" value="C:ATP-binding cassette (ABC) transporter complex"/>
    <property type="evidence" value="ECO:0007669"/>
    <property type="project" value="InterPro"/>
</dbReference>
<evidence type="ECO:0000256" key="4">
    <source>
        <dbReference type="ARBA" id="ARBA00023136"/>
    </source>
</evidence>
<comment type="subcellular location">
    <subcellularLocation>
        <location evidence="1">Membrane</location>
        <topology evidence="1">Multi-pass membrane protein</topology>
    </subcellularLocation>
</comment>
<organism evidence="8 9">
    <name type="scientific">Tamaricihabitans halophyticus</name>
    <dbReference type="NCBI Taxonomy" id="1262583"/>
    <lineage>
        <taxon>Bacteria</taxon>
        <taxon>Bacillati</taxon>
        <taxon>Actinomycetota</taxon>
        <taxon>Actinomycetes</taxon>
        <taxon>Pseudonocardiales</taxon>
        <taxon>Pseudonocardiaceae</taxon>
        <taxon>Tamaricihabitans</taxon>
    </lineage>
</organism>
<proteinExistence type="predicted"/>
<feature type="transmembrane region" description="Helical" evidence="6">
    <location>
        <begin position="183"/>
        <end position="204"/>
    </location>
</feature>
<dbReference type="GO" id="GO:0046677">
    <property type="term" value="P:response to antibiotic"/>
    <property type="evidence" value="ECO:0007669"/>
    <property type="project" value="UniProtKB-KW"/>
</dbReference>
<evidence type="ECO:0000256" key="2">
    <source>
        <dbReference type="ARBA" id="ARBA00022692"/>
    </source>
</evidence>
<keyword evidence="4 6" id="KW-0472">Membrane</keyword>
<dbReference type="Proteomes" id="UP000294911">
    <property type="component" value="Unassembled WGS sequence"/>
</dbReference>
<dbReference type="PANTHER" id="PTHR43229:SF2">
    <property type="entry name" value="NODULATION PROTEIN J"/>
    <property type="match status" value="1"/>
</dbReference>
<name>A0A4R2QGT3_9PSEU</name>
<keyword evidence="2 6" id="KW-0812">Transmembrane</keyword>
<dbReference type="GO" id="GO:0140359">
    <property type="term" value="F:ABC-type transporter activity"/>
    <property type="evidence" value="ECO:0007669"/>
    <property type="project" value="InterPro"/>
</dbReference>
<accession>A0A4R2QGT3</accession>
<dbReference type="PANTHER" id="PTHR43229">
    <property type="entry name" value="NODULATION PROTEIN J"/>
    <property type="match status" value="1"/>
</dbReference>
<feature type="transmembrane region" description="Helical" evidence="6">
    <location>
        <begin position="78"/>
        <end position="99"/>
    </location>
</feature>
<feature type="transmembrane region" description="Helical" evidence="6">
    <location>
        <begin position="153"/>
        <end position="176"/>
    </location>
</feature>
<keyword evidence="9" id="KW-1185">Reference proteome</keyword>
<dbReference type="AlphaFoldDB" id="A0A4R2QGT3"/>
<feature type="transmembrane region" description="Helical" evidence="6">
    <location>
        <begin position="46"/>
        <end position="66"/>
    </location>
</feature>
<evidence type="ECO:0000256" key="3">
    <source>
        <dbReference type="ARBA" id="ARBA00022989"/>
    </source>
</evidence>
<feature type="transmembrane region" description="Helical" evidence="6">
    <location>
        <begin position="240"/>
        <end position="258"/>
    </location>
</feature>
<evidence type="ECO:0000256" key="1">
    <source>
        <dbReference type="ARBA" id="ARBA00004141"/>
    </source>
</evidence>
<evidence type="ECO:0000313" key="8">
    <source>
        <dbReference type="EMBL" id="TCP46215.1"/>
    </source>
</evidence>
<dbReference type="Pfam" id="PF01061">
    <property type="entry name" value="ABC2_membrane"/>
    <property type="match status" value="1"/>
</dbReference>
<feature type="domain" description="ABC-2 type transporter transmembrane" evidence="7">
    <location>
        <begin position="34"/>
        <end position="226"/>
    </location>
</feature>
<keyword evidence="5" id="KW-0046">Antibiotic resistance</keyword>
<comment type="caution">
    <text evidence="8">The sequence shown here is derived from an EMBL/GenBank/DDBJ whole genome shotgun (WGS) entry which is preliminary data.</text>
</comment>
<keyword evidence="3 6" id="KW-1133">Transmembrane helix</keyword>
<reference evidence="8 9" key="1">
    <citation type="submission" date="2019-03" db="EMBL/GenBank/DDBJ databases">
        <title>Genomic Encyclopedia of Type Strains, Phase IV (KMG-IV): sequencing the most valuable type-strain genomes for metagenomic binning, comparative biology and taxonomic classification.</title>
        <authorList>
            <person name="Goeker M."/>
        </authorList>
    </citation>
    <scope>NUCLEOTIDE SEQUENCE [LARGE SCALE GENOMIC DNA]</scope>
    <source>
        <strain evidence="8 9">DSM 45765</strain>
    </source>
</reference>
<gene>
    <name evidence="8" type="ORF">EV191_11412</name>
</gene>
<feature type="transmembrane region" description="Helical" evidence="6">
    <location>
        <begin position="120"/>
        <end position="147"/>
    </location>
</feature>